<dbReference type="Pfam" id="PF01124">
    <property type="entry name" value="MAPEG"/>
    <property type="match status" value="1"/>
</dbReference>
<dbReference type="OrthoDB" id="328594at2"/>
<dbReference type="InterPro" id="IPR023352">
    <property type="entry name" value="MAPEG-like_dom_sf"/>
</dbReference>
<keyword evidence="4 5" id="KW-0472">Membrane</keyword>
<dbReference type="InterPro" id="IPR001129">
    <property type="entry name" value="Membr-assoc_MAPEG"/>
</dbReference>
<accession>A0A545TCQ3</accession>
<comment type="subcellular location">
    <subcellularLocation>
        <location evidence="1">Membrane</location>
    </subcellularLocation>
</comment>
<proteinExistence type="predicted"/>
<name>A0A545TCQ3_9GAMM</name>
<dbReference type="AlphaFoldDB" id="A0A545TCQ3"/>
<dbReference type="GO" id="GO:0016020">
    <property type="term" value="C:membrane"/>
    <property type="evidence" value="ECO:0007669"/>
    <property type="project" value="UniProtKB-SubCell"/>
</dbReference>
<feature type="transmembrane region" description="Helical" evidence="5">
    <location>
        <begin position="120"/>
        <end position="140"/>
    </location>
</feature>
<evidence type="ECO:0000256" key="5">
    <source>
        <dbReference type="SAM" id="Phobius"/>
    </source>
</evidence>
<keyword evidence="7" id="KW-1185">Reference proteome</keyword>
<feature type="transmembrane region" description="Helical" evidence="5">
    <location>
        <begin position="66"/>
        <end position="83"/>
    </location>
</feature>
<reference evidence="6 7" key="1">
    <citation type="submission" date="2019-06" db="EMBL/GenBank/DDBJ databases">
        <title>Draft genome of Aliikangiella marina GYP-15.</title>
        <authorList>
            <person name="Wang G."/>
        </authorList>
    </citation>
    <scope>NUCLEOTIDE SEQUENCE [LARGE SCALE GENOMIC DNA]</scope>
    <source>
        <strain evidence="6 7">GYP-15</strain>
    </source>
</reference>
<dbReference type="SUPFAM" id="SSF161084">
    <property type="entry name" value="MAPEG domain-like"/>
    <property type="match status" value="1"/>
</dbReference>
<evidence type="ECO:0008006" key="8">
    <source>
        <dbReference type="Google" id="ProtNLM"/>
    </source>
</evidence>
<gene>
    <name evidence="6" type="ORF">FLL45_08655</name>
</gene>
<evidence type="ECO:0000256" key="1">
    <source>
        <dbReference type="ARBA" id="ARBA00004370"/>
    </source>
</evidence>
<dbReference type="Proteomes" id="UP000317839">
    <property type="component" value="Unassembled WGS sequence"/>
</dbReference>
<dbReference type="Gene3D" id="1.20.120.550">
    <property type="entry name" value="Membrane associated eicosanoid/glutathione metabolism-like domain"/>
    <property type="match status" value="1"/>
</dbReference>
<organism evidence="6 7">
    <name type="scientific">Aliikangiella marina</name>
    <dbReference type="NCBI Taxonomy" id="1712262"/>
    <lineage>
        <taxon>Bacteria</taxon>
        <taxon>Pseudomonadati</taxon>
        <taxon>Pseudomonadota</taxon>
        <taxon>Gammaproteobacteria</taxon>
        <taxon>Oceanospirillales</taxon>
        <taxon>Pleioneaceae</taxon>
        <taxon>Aliikangiella</taxon>
    </lineage>
</organism>
<keyword evidence="2 5" id="KW-0812">Transmembrane</keyword>
<feature type="transmembrane region" description="Helical" evidence="5">
    <location>
        <begin position="6"/>
        <end position="28"/>
    </location>
</feature>
<protein>
    <recommendedName>
        <fullName evidence="8">MAPEG family protein</fullName>
    </recommendedName>
</protein>
<evidence type="ECO:0000256" key="2">
    <source>
        <dbReference type="ARBA" id="ARBA00022692"/>
    </source>
</evidence>
<evidence type="ECO:0000313" key="7">
    <source>
        <dbReference type="Proteomes" id="UP000317839"/>
    </source>
</evidence>
<comment type="caution">
    <text evidence="6">The sequence shown here is derived from an EMBL/GenBank/DDBJ whole genome shotgun (WGS) entry which is preliminary data.</text>
</comment>
<evidence type="ECO:0000256" key="4">
    <source>
        <dbReference type="ARBA" id="ARBA00023136"/>
    </source>
</evidence>
<evidence type="ECO:0000256" key="3">
    <source>
        <dbReference type="ARBA" id="ARBA00022989"/>
    </source>
</evidence>
<feature type="transmembrane region" description="Helical" evidence="5">
    <location>
        <begin position="89"/>
        <end position="108"/>
    </location>
</feature>
<evidence type="ECO:0000313" key="6">
    <source>
        <dbReference type="EMBL" id="TQV75002.1"/>
    </source>
</evidence>
<keyword evidence="3 5" id="KW-1133">Transmembrane helix</keyword>
<dbReference type="RefSeq" id="WP_142941620.1">
    <property type="nucleotide sequence ID" value="NZ_VIKR01000002.1"/>
</dbReference>
<dbReference type="EMBL" id="VIKR01000002">
    <property type="protein sequence ID" value="TQV75002.1"/>
    <property type="molecule type" value="Genomic_DNA"/>
</dbReference>
<sequence>MTEIQTLLVLPAVLMVFLTFTILFSLGFKRFKAAKNREVDPKYYKLYQNGTEPESCRKFARNYENLFEIPLLFYIGIILTLVLKLECWSMVYVAWAYAVLRILHSYIHCSTNKVLWRFRIFVLSSLVLMAYWIILAVKILA</sequence>